<keyword evidence="6" id="KW-1185">Reference proteome</keyword>
<keyword evidence="1" id="KW-0805">Transcription regulation</keyword>
<dbReference type="InterPro" id="IPR036390">
    <property type="entry name" value="WH_DNA-bd_sf"/>
</dbReference>
<dbReference type="PRINTS" id="PR00033">
    <property type="entry name" value="HTHASNC"/>
</dbReference>
<dbReference type="InterPro" id="IPR008920">
    <property type="entry name" value="TF_FadR/GntR_C"/>
</dbReference>
<dbReference type="SMART" id="SM00895">
    <property type="entry name" value="FCD"/>
    <property type="match status" value="1"/>
</dbReference>
<dbReference type="PROSITE" id="PS50949">
    <property type="entry name" value="HTH_GNTR"/>
    <property type="match status" value="1"/>
</dbReference>
<dbReference type="InterPro" id="IPR000485">
    <property type="entry name" value="AsnC-type_HTH_dom"/>
</dbReference>
<dbReference type="PATRIC" id="fig|1107882.3.peg.6370"/>
<dbReference type="InterPro" id="IPR036388">
    <property type="entry name" value="WH-like_DNA-bd_sf"/>
</dbReference>
<proteinExistence type="predicted"/>
<sequence>MIAISNLGYIIVYNFGWQGGIALPTTIAGEHGDDGPKTSERRESVRQTTYLQLKDLILGGQLRPAERLSEQSLSRRLGVSRTPLREALMKLEKEGLVVGQRNVGYTVISFDVPAVRQLLVVREALDVCAAELACLHATDEDLARIRAIIAEMEGMRDGDGNPPSDIARSLDLGLYIHKVIAEAARNQPLIQMTDQIYQQLQLALWLEVQWVDFGNSDLVEHKAIAEAICSRDPAAAAAAARAHVRSSLANMDKVQAILESRRAHRSARSLQSALPGARG</sequence>
<evidence type="ECO:0000313" key="5">
    <source>
        <dbReference type="EMBL" id="EHK52899.1"/>
    </source>
</evidence>
<protein>
    <submittedName>
        <fullName evidence="5">Transcriptional regulator protein</fullName>
    </submittedName>
</protein>
<keyword evidence="3" id="KW-0804">Transcription</keyword>
<evidence type="ECO:0000256" key="2">
    <source>
        <dbReference type="ARBA" id="ARBA00023125"/>
    </source>
</evidence>
<dbReference type="InterPro" id="IPR011711">
    <property type="entry name" value="GntR_C"/>
</dbReference>
<dbReference type="InterPro" id="IPR000524">
    <property type="entry name" value="Tscrpt_reg_HTH_GntR"/>
</dbReference>
<dbReference type="PANTHER" id="PTHR43537">
    <property type="entry name" value="TRANSCRIPTIONAL REGULATOR, GNTR FAMILY"/>
    <property type="match status" value="1"/>
</dbReference>
<dbReference type="SMART" id="SM00345">
    <property type="entry name" value="HTH_GNTR"/>
    <property type="match status" value="1"/>
</dbReference>
<dbReference type="Pfam" id="PF00392">
    <property type="entry name" value="GntR"/>
    <property type="match status" value="1"/>
</dbReference>
<reference evidence="5 6" key="1">
    <citation type="journal article" date="2012" name="J. Bacteriol.">
        <title>Draft Genome Sequence of Mesorhizobium alhagi CCNWXJ12-2T, a Novel Salt-Resistant Species Isolated from the Desert of Northwestern China.</title>
        <authorList>
            <person name="Zhou M."/>
            <person name="Chen W."/>
            <person name="Chen H."/>
            <person name="Wei G."/>
        </authorList>
    </citation>
    <scope>NUCLEOTIDE SEQUENCE [LARGE SCALE GENOMIC DNA]</scope>
    <source>
        <strain evidence="5 6">CCNWXJ12-2</strain>
    </source>
</reference>
<dbReference type="CDD" id="cd07377">
    <property type="entry name" value="WHTH_GntR"/>
    <property type="match status" value="1"/>
</dbReference>
<dbReference type="Gene3D" id="1.10.10.10">
    <property type="entry name" value="Winged helix-like DNA-binding domain superfamily/Winged helix DNA-binding domain"/>
    <property type="match status" value="1"/>
</dbReference>
<dbReference type="PANTHER" id="PTHR43537:SF5">
    <property type="entry name" value="UXU OPERON TRANSCRIPTIONAL REGULATOR"/>
    <property type="match status" value="1"/>
</dbReference>
<dbReference type="Pfam" id="PF07729">
    <property type="entry name" value="FCD"/>
    <property type="match status" value="1"/>
</dbReference>
<name>H0I2A0_9HYPH</name>
<dbReference type="PRINTS" id="PR00035">
    <property type="entry name" value="HTHGNTR"/>
</dbReference>
<dbReference type="SUPFAM" id="SSF48008">
    <property type="entry name" value="GntR ligand-binding domain-like"/>
    <property type="match status" value="1"/>
</dbReference>
<accession>H0I2A0</accession>
<dbReference type="Gene3D" id="1.20.120.530">
    <property type="entry name" value="GntR ligand-binding domain-like"/>
    <property type="match status" value="1"/>
</dbReference>
<dbReference type="AlphaFoldDB" id="H0I2A0"/>
<dbReference type="GO" id="GO:0003700">
    <property type="term" value="F:DNA-binding transcription factor activity"/>
    <property type="evidence" value="ECO:0007669"/>
    <property type="project" value="InterPro"/>
</dbReference>
<evidence type="ECO:0000256" key="1">
    <source>
        <dbReference type="ARBA" id="ARBA00023015"/>
    </source>
</evidence>
<dbReference type="GO" id="GO:0043565">
    <property type="term" value="F:sequence-specific DNA binding"/>
    <property type="evidence" value="ECO:0007669"/>
    <property type="project" value="InterPro"/>
</dbReference>
<organism evidence="5 6">
    <name type="scientific">Mesorhizobium alhagi CCNWXJ12-2</name>
    <dbReference type="NCBI Taxonomy" id="1107882"/>
    <lineage>
        <taxon>Bacteria</taxon>
        <taxon>Pseudomonadati</taxon>
        <taxon>Pseudomonadota</taxon>
        <taxon>Alphaproteobacteria</taxon>
        <taxon>Hyphomicrobiales</taxon>
        <taxon>Phyllobacteriaceae</taxon>
        <taxon>Allomesorhizobium</taxon>
    </lineage>
</organism>
<evidence type="ECO:0000259" key="4">
    <source>
        <dbReference type="PROSITE" id="PS50949"/>
    </source>
</evidence>
<dbReference type="SUPFAM" id="SSF46785">
    <property type="entry name" value="Winged helix' DNA-binding domain"/>
    <property type="match status" value="1"/>
</dbReference>
<dbReference type="Proteomes" id="UP000003250">
    <property type="component" value="Unassembled WGS sequence"/>
</dbReference>
<dbReference type="RefSeq" id="WP_008840152.1">
    <property type="nucleotide sequence ID" value="NZ_AHAM01000298.1"/>
</dbReference>
<feature type="domain" description="HTH gntR-type" evidence="4">
    <location>
        <begin position="43"/>
        <end position="110"/>
    </location>
</feature>
<evidence type="ECO:0000313" key="6">
    <source>
        <dbReference type="Proteomes" id="UP000003250"/>
    </source>
</evidence>
<evidence type="ECO:0000256" key="3">
    <source>
        <dbReference type="ARBA" id="ARBA00023163"/>
    </source>
</evidence>
<keyword evidence="2" id="KW-0238">DNA-binding</keyword>
<gene>
    <name evidence="5" type="ORF">MAXJ12_32964</name>
</gene>
<dbReference type="EMBL" id="AHAM01000298">
    <property type="protein sequence ID" value="EHK52899.1"/>
    <property type="molecule type" value="Genomic_DNA"/>
</dbReference>